<sequence>MPGWISAPLHQAE</sequence>
<proteinExistence type="predicted"/>
<reference evidence="1" key="1">
    <citation type="submission" date="2014-09" db="EMBL/GenBank/DDBJ databases">
        <authorList>
            <person name="Magalhaes I.L.F."/>
            <person name="Oliveira U."/>
            <person name="Santos F.R."/>
            <person name="Vidigal T.H.D.A."/>
            <person name="Brescovit A.D."/>
            <person name="Santos A.J."/>
        </authorList>
    </citation>
    <scope>NUCLEOTIDE SEQUENCE</scope>
    <source>
        <tissue evidence="1">Shoot tissue taken approximately 20 cm above the soil surface</tissue>
    </source>
</reference>
<protein>
    <submittedName>
        <fullName evidence="1">Uncharacterized protein</fullName>
    </submittedName>
</protein>
<accession>A0A0A9EK37</accession>
<evidence type="ECO:0000313" key="1">
    <source>
        <dbReference type="EMBL" id="JAD99378.1"/>
    </source>
</evidence>
<dbReference type="EMBL" id="GBRH01198517">
    <property type="protein sequence ID" value="JAD99378.1"/>
    <property type="molecule type" value="Transcribed_RNA"/>
</dbReference>
<name>A0A0A9EK37_ARUDO</name>
<organism evidence="1">
    <name type="scientific">Arundo donax</name>
    <name type="common">Giant reed</name>
    <name type="synonym">Donax arundinaceus</name>
    <dbReference type="NCBI Taxonomy" id="35708"/>
    <lineage>
        <taxon>Eukaryota</taxon>
        <taxon>Viridiplantae</taxon>
        <taxon>Streptophyta</taxon>
        <taxon>Embryophyta</taxon>
        <taxon>Tracheophyta</taxon>
        <taxon>Spermatophyta</taxon>
        <taxon>Magnoliopsida</taxon>
        <taxon>Liliopsida</taxon>
        <taxon>Poales</taxon>
        <taxon>Poaceae</taxon>
        <taxon>PACMAD clade</taxon>
        <taxon>Arundinoideae</taxon>
        <taxon>Arundineae</taxon>
        <taxon>Arundo</taxon>
    </lineage>
</organism>
<reference evidence="1" key="2">
    <citation type="journal article" date="2015" name="Data Brief">
        <title>Shoot transcriptome of the giant reed, Arundo donax.</title>
        <authorList>
            <person name="Barrero R.A."/>
            <person name="Guerrero F.D."/>
            <person name="Moolhuijzen P."/>
            <person name="Goolsby J.A."/>
            <person name="Tidwell J."/>
            <person name="Bellgard S.E."/>
            <person name="Bellgard M.I."/>
        </authorList>
    </citation>
    <scope>NUCLEOTIDE SEQUENCE</scope>
    <source>
        <tissue evidence="1">Shoot tissue taken approximately 20 cm above the soil surface</tissue>
    </source>
</reference>